<dbReference type="GO" id="GO:0005886">
    <property type="term" value="C:plasma membrane"/>
    <property type="evidence" value="ECO:0007669"/>
    <property type="project" value="UniProtKB-SubCell"/>
</dbReference>
<comment type="function">
    <text evidence="17">Catalyzes the dephosphorylation of undecaprenyl diphosphate (UPP). Confers resistance to bacitracin.</text>
</comment>
<dbReference type="GO" id="GO:0008360">
    <property type="term" value="P:regulation of cell shape"/>
    <property type="evidence" value="ECO:0007669"/>
    <property type="project" value="UniProtKB-KW"/>
</dbReference>
<keyword evidence="6 17" id="KW-0812">Transmembrane</keyword>
<keyword evidence="10 17" id="KW-1133">Transmembrane helix</keyword>
<evidence type="ECO:0000256" key="6">
    <source>
        <dbReference type="ARBA" id="ARBA00022692"/>
    </source>
</evidence>
<feature type="transmembrane region" description="Helical" evidence="17">
    <location>
        <begin position="48"/>
        <end position="70"/>
    </location>
</feature>
<keyword evidence="5 17" id="KW-1003">Cell membrane</keyword>
<keyword evidence="13 17" id="KW-0961">Cell wall biogenesis/degradation</keyword>
<evidence type="ECO:0000256" key="16">
    <source>
        <dbReference type="ARBA" id="ARBA00047594"/>
    </source>
</evidence>
<accession>A0A9D1IUU7</accession>
<evidence type="ECO:0000256" key="14">
    <source>
        <dbReference type="ARBA" id="ARBA00032707"/>
    </source>
</evidence>
<evidence type="ECO:0000256" key="11">
    <source>
        <dbReference type="ARBA" id="ARBA00023136"/>
    </source>
</evidence>
<comment type="caution">
    <text evidence="18">The sequence shown here is derived from an EMBL/GenBank/DDBJ whole genome shotgun (WGS) entry which is preliminary data.</text>
</comment>
<dbReference type="GO" id="GO:0050380">
    <property type="term" value="F:undecaprenyl-diphosphatase activity"/>
    <property type="evidence" value="ECO:0007669"/>
    <property type="project" value="UniProtKB-UniRule"/>
</dbReference>
<dbReference type="AlphaFoldDB" id="A0A9D1IUU7"/>
<evidence type="ECO:0000256" key="5">
    <source>
        <dbReference type="ARBA" id="ARBA00022475"/>
    </source>
</evidence>
<comment type="subcellular location">
    <subcellularLocation>
        <location evidence="1 17">Cell membrane</location>
        <topology evidence="1 17">Multi-pass membrane protein</topology>
    </subcellularLocation>
</comment>
<comment type="miscellaneous">
    <text evidence="17">Bacitracin is thought to be involved in the inhibition of peptidoglycan synthesis by sequestering undecaprenyl diphosphate, thereby reducing the pool of lipid carrier available.</text>
</comment>
<sequence length="270" mass="28833">MPVWLAALLGVVQGLTEFLPVSSSGHLALFQNIFDMSQYTDNHIAFDIVLHLGTLVAVVIAFWSDIVGLVRDFFGWVGDGFRVKKIPGRRMIIMLIIATLPLAVGALLENAVSAAFQSTLLIGCALLFTSVLLYLADKLSHGRKTARDASYKSALVVGLMQLVAIIPGVSRSGSTICGGLFVGFERQFAVRFAFLLSIPAVVGAAVFQLPDIASAASDGLLVYAVGFVTAAVSGYLAIRLVRLLMKKNSFKVFSVYCAVVGVLSIVFSLI</sequence>
<reference evidence="18" key="1">
    <citation type="submission" date="2020-10" db="EMBL/GenBank/DDBJ databases">
        <authorList>
            <person name="Gilroy R."/>
        </authorList>
    </citation>
    <scope>NUCLEOTIDE SEQUENCE</scope>
    <source>
        <strain evidence="18">CHK191-8634</strain>
    </source>
</reference>
<reference evidence="18" key="2">
    <citation type="journal article" date="2021" name="PeerJ">
        <title>Extensive microbial diversity within the chicken gut microbiome revealed by metagenomics and culture.</title>
        <authorList>
            <person name="Gilroy R."/>
            <person name="Ravi A."/>
            <person name="Getino M."/>
            <person name="Pursley I."/>
            <person name="Horton D.L."/>
            <person name="Alikhan N.F."/>
            <person name="Baker D."/>
            <person name="Gharbi K."/>
            <person name="Hall N."/>
            <person name="Watson M."/>
            <person name="Adriaenssens E.M."/>
            <person name="Foster-Nyarko E."/>
            <person name="Jarju S."/>
            <person name="Secka A."/>
            <person name="Antonio M."/>
            <person name="Oren A."/>
            <person name="Chaudhuri R.R."/>
            <person name="La Ragione R."/>
            <person name="Hildebrand F."/>
            <person name="Pallen M.J."/>
        </authorList>
    </citation>
    <scope>NUCLEOTIDE SEQUENCE</scope>
    <source>
        <strain evidence="18">CHK191-8634</strain>
    </source>
</reference>
<dbReference type="GO" id="GO:0046677">
    <property type="term" value="P:response to antibiotic"/>
    <property type="evidence" value="ECO:0007669"/>
    <property type="project" value="UniProtKB-UniRule"/>
</dbReference>
<evidence type="ECO:0000256" key="12">
    <source>
        <dbReference type="ARBA" id="ARBA00023251"/>
    </source>
</evidence>
<comment type="catalytic activity">
    <reaction evidence="16 17">
        <text>di-trans,octa-cis-undecaprenyl diphosphate + H2O = di-trans,octa-cis-undecaprenyl phosphate + phosphate + H(+)</text>
        <dbReference type="Rhea" id="RHEA:28094"/>
        <dbReference type="ChEBI" id="CHEBI:15377"/>
        <dbReference type="ChEBI" id="CHEBI:15378"/>
        <dbReference type="ChEBI" id="CHEBI:43474"/>
        <dbReference type="ChEBI" id="CHEBI:58405"/>
        <dbReference type="ChEBI" id="CHEBI:60392"/>
        <dbReference type="EC" id="3.6.1.27"/>
    </reaction>
</comment>
<name>A0A9D1IUU7_9CLOT</name>
<dbReference type="HAMAP" id="MF_01006">
    <property type="entry name" value="Undec_diphosphatase"/>
    <property type="match status" value="1"/>
</dbReference>
<evidence type="ECO:0000256" key="17">
    <source>
        <dbReference type="HAMAP-Rule" id="MF_01006"/>
    </source>
</evidence>
<evidence type="ECO:0000256" key="9">
    <source>
        <dbReference type="ARBA" id="ARBA00022984"/>
    </source>
</evidence>
<proteinExistence type="inferred from homology"/>
<keyword evidence="7 17" id="KW-0378">Hydrolase</keyword>
<keyword evidence="9 17" id="KW-0573">Peptidoglycan synthesis</keyword>
<evidence type="ECO:0000313" key="18">
    <source>
        <dbReference type="EMBL" id="HIU43560.1"/>
    </source>
</evidence>
<evidence type="ECO:0000256" key="8">
    <source>
        <dbReference type="ARBA" id="ARBA00022960"/>
    </source>
</evidence>
<dbReference type="GO" id="GO:0071555">
    <property type="term" value="P:cell wall organization"/>
    <property type="evidence" value="ECO:0007669"/>
    <property type="project" value="UniProtKB-KW"/>
</dbReference>
<feature type="transmembrane region" description="Helical" evidence="17">
    <location>
        <begin position="220"/>
        <end position="238"/>
    </location>
</feature>
<evidence type="ECO:0000256" key="2">
    <source>
        <dbReference type="ARBA" id="ARBA00010621"/>
    </source>
</evidence>
<evidence type="ECO:0000256" key="1">
    <source>
        <dbReference type="ARBA" id="ARBA00004651"/>
    </source>
</evidence>
<protein>
    <recommendedName>
        <fullName evidence="4 17">Undecaprenyl-diphosphatase</fullName>
        <ecNumber evidence="3 17">3.6.1.27</ecNumber>
    </recommendedName>
    <alternativeName>
        <fullName evidence="15 17">Bacitracin resistance protein</fullName>
    </alternativeName>
    <alternativeName>
        <fullName evidence="14 17">Undecaprenyl pyrophosphate phosphatase</fullName>
    </alternativeName>
</protein>
<dbReference type="GO" id="GO:0009252">
    <property type="term" value="P:peptidoglycan biosynthetic process"/>
    <property type="evidence" value="ECO:0007669"/>
    <property type="project" value="UniProtKB-KW"/>
</dbReference>
<comment type="similarity">
    <text evidence="2 17">Belongs to the UppP family.</text>
</comment>
<evidence type="ECO:0000256" key="4">
    <source>
        <dbReference type="ARBA" id="ARBA00021581"/>
    </source>
</evidence>
<evidence type="ECO:0000256" key="15">
    <source>
        <dbReference type="ARBA" id="ARBA00032932"/>
    </source>
</evidence>
<keyword evidence="11 17" id="KW-0472">Membrane</keyword>
<feature type="transmembrane region" description="Helical" evidence="17">
    <location>
        <begin position="114"/>
        <end position="135"/>
    </location>
</feature>
<dbReference type="EC" id="3.6.1.27" evidence="3 17"/>
<evidence type="ECO:0000313" key="19">
    <source>
        <dbReference type="Proteomes" id="UP000824073"/>
    </source>
</evidence>
<dbReference type="PANTHER" id="PTHR30622">
    <property type="entry name" value="UNDECAPRENYL-DIPHOSPHATASE"/>
    <property type="match status" value="1"/>
</dbReference>
<evidence type="ECO:0000256" key="7">
    <source>
        <dbReference type="ARBA" id="ARBA00022801"/>
    </source>
</evidence>
<dbReference type="Pfam" id="PF02673">
    <property type="entry name" value="BacA"/>
    <property type="match status" value="1"/>
</dbReference>
<evidence type="ECO:0000256" key="10">
    <source>
        <dbReference type="ARBA" id="ARBA00022989"/>
    </source>
</evidence>
<keyword evidence="8 17" id="KW-0133">Cell shape</keyword>
<organism evidence="18 19">
    <name type="scientific">Candidatus Ventrousia excrementavium</name>
    <dbReference type="NCBI Taxonomy" id="2840961"/>
    <lineage>
        <taxon>Bacteria</taxon>
        <taxon>Bacillati</taxon>
        <taxon>Bacillota</taxon>
        <taxon>Clostridia</taxon>
        <taxon>Eubacteriales</taxon>
        <taxon>Clostridiaceae</taxon>
        <taxon>Clostridiaceae incertae sedis</taxon>
        <taxon>Candidatus Ventrousia</taxon>
    </lineage>
</organism>
<dbReference type="PANTHER" id="PTHR30622:SF2">
    <property type="entry name" value="UNDECAPRENYL-DIPHOSPHATASE"/>
    <property type="match status" value="1"/>
</dbReference>
<evidence type="ECO:0000256" key="13">
    <source>
        <dbReference type="ARBA" id="ARBA00023316"/>
    </source>
</evidence>
<dbReference type="EMBL" id="DVMR01000038">
    <property type="protein sequence ID" value="HIU43560.1"/>
    <property type="molecule type" value="Genomic_DNA"/>
</dbReference>
<feature type="transmembrane region" description="Helical" evidence="17">
    <location>
        <begin position="91"/>
        <end position="108"/>
    </location>
</feature>
<evidence type="ECO:0000256" key="3">
    <source>
        <dbReference type="ARBA" id="ARBA00012374"/>
    </source>
</evidence>
<feature type="transmembrane region" description="Helical" evidence="17">
    <location>
        <begin position="188"/>
        <end position="208"/>
    </location>
</feature>
<feature type="transmembrane region" description="Helical" evidence="17">
    <location>
        <begin position="250"/>
        <end position="269"/>
    </location>
</feature>
<dbReference type="Proteomes" id="UP000824073">
    <property type="component" value="Unassembled WGS sequence"/>
</dbReference>
<keyword evidence="12 17" id="KW-0046">Antibiotic resistance</keyword>
<gene>
    <name evidence="17" type="primary">uppP</name>
    <name evidence="18" type="ORF">IAB67_04600</name>
</gene>
<dbReference type="InterPro" id="IPR003824">
    <property type="entry name" value="UppP"/>
</dbReference>